<evidence type="ECO:0000256" key="8">
    <source>
        <dbReference type="ARBA" id="ARBA00023136"/>
    </source>
</evidence>
<evidence type="ECO:0000256" key="9">
    <source>
        <dbReference type="PROSITE-ProRule" id="PRU00282"/>
    </source>
</evidence>
<evidence type="ECO:0000256" key="6">
    <source>
        <dbReference type="ARBA" id="ARBA00022989"/>
    </source>
</evidence>
<evidence type="ECO:0000313" key="12">
    <source>
        <dbReference type="RefSeq" id="XP_018009463.1"/>
    </source>
</evidence>
<dbReference type="InterPro" id="IPR050567">
    <property type="entry name" value="Mitochondrial_Carrier"/>
</dbReference>
<proteinExistence type="inferred from homology"/>
<evidence type="ECO:0000256" key="4">
    <source>
        <dbReference type="ARBA" id="ARBA00022692"/>
    </source>
</evidence>
<organism evidence="11 12">
    <name type="scientific">Hyalella azteca</name>
    <name type="common">Amphipod</name>
    <dbReference type="NCBI Taxonomy" id="294128"/>
    <lineage>
        <taxon>Eukaryota</taxon>
        <taxon>Metazoa</taxon>
        <taxon>Ecdysozoa</taxon>
        <taxon>Arthropoda</taxon>
        <taxon>Crustacea</taxon>
        <taxon>Multicrustacea</taxon>
        <taxon>Malacostraca</taxon>
        <taxon>Eumalacostraca</taxon>
        <taxon>Peracarida</taxon>
        <taxon>Amphipoda</taxon>
        <taxon>Senticaudata</taxon>
        <taxon>Talitrida</taxon>
        <taxon>Talitroidea</taxon>
        <taxon>Hyalellidae</taxon>
        <taxon>Hyalella</taxon>
    </lineage>
</organism>
<dbReference type="PROSITE" id="PS50920">
    <property type="entry name" value="SOLCAR"/>
    <property type="match status" value="2"/>
</dbReference>
<dbReference type="AlphaFoldDB" id="A0A8B7N893"/>
<dbReference type="SUPFAM" id="SSF103506">
    <property type="entry name" value="Mitochondrial carrier"/>
    <property type="match status" value="1"/>
</dbReference>
<evidence type="ECO:0000313" key="11">
    <source>
        <dbReference type="Proteomes" id="UP000694843"/>
    </source>
</evidence>
<reference evidence="12" key="1">
    <citation type="submission" date="2025-08" db="UniProtKB">
        <authorList>
            <consortium name="RefSeq"/>
        </authorList>
    </citation>
    <scope>IDENTIFICATION</scope>
    <source>
        <tissue evidence="12">Whole organism</tissue>
    </source>
</reference>
<dbReference type="OMA" id="ICPLELT"/>
<keyword evidence="5" id="KW-0677">Repeat</keyword>
<evidence type="ECO:0000256" key="1">
    <source>
        <dbReference type="ARBA" id="ARBA00004225"/>
    </source>
</evidence>
<dbReference type="PANTHER" id="PTHR45624:SF10">
    <property type="entry name" value="SLC (SOLUTE CARRIER) HOMOLOG"/>
    <property type="match status" value="1"/>
</dbReference>
<comment type="similarity">
    <text evidence="2 10">Belongs to the mitochondrial carrier (TC 2.A.29) family.</text>
</comment>
<dbReference type="Gene3D" id="1.50.40.10">
    <property type="entry name" value="Mitochondrial carrier domain"/>
    <property type="match status" value="2"/>
</dbReference>
<feature type="repeat" description="Solcar" evidence="9">
    <location>
        <begin position="38"/>
        <end position="137"/>
    </location>
</feature>
<evidence type="ECO:0000256" key="7">
    <source>
        <dbReference type="ARBA" id="ARBA00023128"/>
    </source>
</evidence>
<dbReference type="GO" id="GO:1990575">
    <property type="term" value="P:mitochondrial L-ornithine transmembrane transport"/>
    <property type="evidence" value="ECO:0007669"/>
    <property type="project" value="TreeGrafter"/>
</dbReference>
<sequence length="251" mass="27221">MNTEVWCDFVAGWIGGCAGLLVGHPMDTIKVRQQALGNVSAISGISRTFKYEGVLSVACPVDLVKIKMQLQTEGDGSAWGKSKKTTAPRYGGPTACLLDLYRTAGLRGCYYGLGSMAIRDVPSFGYYMVIYEMMIRQIAGREDAASPATLMFCGGMAGAISWMTIVPIDVIKSRVQADDVVNPQYKNFWDCCVKSYKNEGLSVFTRGFSMVILRALPTNGAIFLGYVTSMNLLRSSMSGTRESRVADCASA</sequence>
<dbReference type="RefSeq" id="XP_018009463.1">
    <property type="nucleotide sequence ID" value="XM_018153974.2"/>
</dbReference>
<dbReference type="GeneID" id="108666996"/>
<keyword evidence="3 10" id="KW-0813">Transport</keyword>
<evidence type="ECO:0000256" key="5">
    <source>
        <dbReference type="ARBA" id="ARBA00022737"/>
    </source>
</evidence>
<name>A0A8B7N893_HYAAZ</name>
<dbReference type="InterPro" id="IPR023395">
    <property type="entry name" value="MCP_dom_sf"/>
</dbReference>
<dbReference type="Proteomes" id="UP000694843">
    <property type="component" value="Unplaced"/>
</dbReference>
<dbReference type="OrthoDB" id="1924968at2759"/>
<dbReference type="Pfam" id="PF00153">
    <property type="entry name" value="Mito_carr"/>
    <property type="match status" value="2"/>
</dbReference>
<evidence type="ECO:0000256" key="10">
    <source>
        <dbReference type="RuleBase" id="RU000488"/>
    </source>
</evidence>
<keyword evidence="4 9" id="KW-0812">Transmembrane</keyword>
<dbReference type="KEGG" id="hazt:108666996"/>
<keyword evidence="8 9" id="KW-0472">Membrane</keyword>
<keyword evidence="11" id="KW-1185">Reference proteome</keyword>
<dbReference type="GO" id="GO:0005289">
    <property type="term" value="F:high-affinity L-arginine transmembrane transporter activity"/>
    <property type="evidence" value="ECO:0007669"/>
    <property type="project" value="TreeGrafter"/>
</dbReference>
<accession>A0A8B7N893</accession>
<keyword evidence="6" id="KW-1133">Transmembrane helix</keyword>
<protein>
    <submittedName>
        <fullName evidence="12">Solute carrier family 25 member 48</fullName>
    </submittedName>
</protein>
<keyword evidence="7" id="KW-0496">Mitochondrion</keyword>
<evidence type="ECO:0000256" key="3">
    <source>
        <dbReference type="ARBA" id="ARBA00022448"/>
    </source>
</evidence>
<feature type="repeat" description="Solcar" evidence="9">
    <location>
        <begin position="145"/>
        <end position="232"/>
    </location>
</feature>
<evidence type="ECO:0000256" key="2">
    <source>
        <dbReference type="ARBA" id="ARBA00006375"/>
    </source>
</evidence>
<dbReference type="PANTHER" id="PTHR45624">
    <property type="entry name" value="MITOCHONDRIAL BASIC AMINO ACIDS TRANSPORTER-RELATED"/>
    <property type="match status" value="1"/>
</dbReference>
<dbReference type="InterPro" id="IPR018108">
    <property type="entry name" value="MCP_transmembrane"/>
</dbReference>
<comment type="subcellular location">
    <subcellularLocation>
        <location evidence="1">Mitochondrion membrane</location>
        <topology evidence="1">Multi-pass membrane protein</topology>
    </subcellularLocation>
</comment>
<gene>
    <name evidence="12" type="primary">LOC108666996</name>
</gene>
<dbReference type="GO" id="GO:0031966">
    <property type="term" value="C:mitochondrial membrane"/>
    <property type="evidence" value="ECO:0007669"/>
    <property type="project" value="UniProtKB-SubCell"/>
</dbReference>